<dbReference type="OrthoDB" id="371463at2759"/>
<evidence type="ECO:0000313" key="2">
    <source>
        <dbReference type="Proteomes" id="UP000410492"/>
    </source>
</evidence>
<name>A0A653BTJ7_CALMS</name>
<proteinExistence type="predicted"/>
<dbReference type="Proteomes" id="UP000410492">
    <property type="component" value="Unassembled WGS sequence"/>
</dbReference>
<evidence type="ECO:0000313" key="1">
    <source>
        <dbReference type="EMBL" id="VEN38932.1"/>
    </source>
</evidence>
<keyword evidence="2" id="KW-1185">Reference proteome</keyword>
<sequence>MTIFVAVSQLQDRVPSVRRSIFLHMRRRE</sequence>
<dbReference type="EMBL" id="CAACVG010005098">
    <property type="protein sequence ID" value="VEN38932.1"/>
    <property type="molecule type" value="Genomic_DNA"/>
</dbReference>
<organism evidence="1 2">
    <name type="scientific">Callosobruchus maculatus</name>
    <name type="common">Southern cowpea weevil</name>
    <name type="synonym">Pulse bruchid</name>
    <dbReference type="NCBI Taxonomy" id="64391"/>
    <lineage>
        <taxon>Eukaryota</taxon>
        <taxon>Metazoa</taxon>
        <taxon>Ecdysozoa</taxon>
        <taxon>Arthropoda</taxon>
        <taxon>Hexapoda</taxon>
        <taxon>Insecta</taxon>
        <taxon>Pterygota</taxon>
        <taxon>Neoptera</taxon>
        <taxon>Endopterygota</taxon>
        <taxon>Coleoptera</taxon>
        <taxon>Polyphaga</taxon>
        <taxon>Cucujiformia</taxon>
        <taxon>Chrysomeloidea</taxon>
        <taxon>Chrysomelidae</taxon>
        <taxon>Bruchinae</taxon>
        <taxon>Bruchini</taxon>
        <taxon>Callosobruchus</taxon>
    </lineage>
</organism>
<accession>A0A653BTJ7</accession>
<reference evidence="1 2" key="1">
    <citation type="submission" date="2019-01" db="EMBL/GenBank/DDBJ databases">
        <authorList>
            <person name="Sayadi A."/>
        </authorList>
    </citation>
    <scope>NUCLEOTIDE SEQUENCE [LARGE SCALE GENOMIC DNA]</scope>
</reference>
<protein>
    <submittedName>
        <fullName evidence="1">Uncharacterized protein</fullName>
    </submittedName>
</protein>
<gene>
    <name evidence="1" type="ORF">CALMAC_LOCUS3655</name>
</gene>
<dbReference type="AlphaFoldDB" id="A0A653BTJ7"/>